<dbReference type="InterPro" id="IPR003661">
    <property type="entry name" value="HisK_dim/P_dom"/>
</dbReference>
<keyword evidence="8" id="KW-0902">Two-component regulatory system</keyword>
<dbReference type="EMBL" id="JAGKSQ010000003">
    <property type="protein sequence ID" value="MBP3951354.1"/>
    <property type="molecule type" value="Genomic_DNA"/>
</dbReference>
<evidence type="ECO:0000313" key="10">
    <source>
        <dbReference type="EMBL" id="MBP3951354.1"/>
    </source>
</evidence>
<protein>
    <recommendedName>
        <fullName evidence="2">histidine kinase</fullName>
        <ecNumber evidence="2">2.7.13.3</ecNumber>
    </recommendedName>
</protein>
<dbReference type="GO" id="GO:0005524">
    <property type="term" value="F:ATP binding"/>
    <property type="evidence" value="ECO:0007669"/>
    <property type="project" value="UniProtKB-KW"/>
</dbReference>
<dbReference type="PANTHER" id="PTHR43065">
    <property type="entry name" value="SENSOR HISTIDINE KINASE"/>
    <property type="match status" value="1"/>
</dbReference>
<dbReference type="PANTHER" id="PTHR43065:SF10">
    <property type="entry name" value="PEROXIDE STRESS-ACTIVATED HISTIDINE KINASE MAK3"/>
    <property type="match status" value="1"/>
</dbReference>
<dbReference type="Gene3D" id="3.30.565.10">
    <property type="entry name" value="Histidine kinase-like ATPase, C-terminal domain"/>
    <property type="match status" value="1"/>
</dbReference>
<evidence type="ECO:0000256" key="4">
    <source>
        <dbReference type="ARBA" id="ARBA00022679"/>
    </source>
</evidence>
<organism evidence="10 11">
    <name type="scientific">Halalkalibacter suaedae</name>
    <dbReference type="NCBI Taxonomy" id="2822140"/>
    <lineage>
        <taxon>Bacteria</taxon>
        <taxon>Bacillati</taxon>
        <taxon>Bacillota</taxon>
        <taxon>Bacilli</taxon>
        <taxon>Bacillales</taxon>
        <taxon>Bacillaceae</taxon>
        <taxon>Halalkalibacter</taxon>
    </lineage>
</organism>
<evidence type="ECO:0000313" key="11">
    <source>
        <dbReference type="Proteomes" id="UP000678228"/>
    </source>
</evidence>
<gene>
    <name evidence="10" type="ORF">J7W16_09425</name>
</gene>
<dbReference type="CDD" id="cd00082">
    <property type="entry name" value="HisKA"/>
    <property type="match status" value="1"/>
</dbReference>
<comment type="caution">
    <text evidence="10">The sequence shown here is derived from an EMBL/GenBank/DDBJ whole genome shotgun (WGS) entry which is preliminary data.</text>
</comment>
<dbReference type="InterPro" id="IPR004358">
    <property type="entry name" value="Sig_transdc_His_kin-like_C"/>
</dbReference>
<dbReference type="SMART" id="SM00387">
    <property type="entry name" value="HATPase_c"/>
    <property type="match status" value="1"/>
</dbReference>
<dbReference type="InterPro" id="IPR003594">
    <property type="entry name" value="HATPase_dom"/>
</dbReference>
<feature type="domain" description="Histidine kinase" evidence="9">
    <location>
        <begin position="170"/>
        <end position="376"/>
    </location>
</feature>
<evidence type="ECO:0000256" key="1">
    <source>
        <dbReference type="ARBA" id="ARBA00000085"/>
    </source>
</evidence>
<keyword evidence="11" id="KW-1185">Reference proteome</keyword>
<dbReference type="AlphaFoldDB" id="A0A940WZZ1"/>
<dbReference type="Gene3D" id="1.10.287.130">
    <property type="match status" value="1"/>
</dbReference>
<dbReference type="EC" id="2.7.13.3" evidence="2"/>
<reference evidence="10" key="1">
    <citation type="submission" date="2021-03" db="EMBL/GenBank/DDBJ databases">
        <title>Bacillus suaedae sp. nov., isolated from Suaeda aralocaspica.</title>
        <authorList>
            <person name="Lei R.F.R."/>
        </authorList>
    </citation>
    <scope>NUCLEOTIDE SEQUENCE</scope>
    <source>
        <strain evidence="10">YZJH907-2</strain>
    </source>
</reference>
<keyword evidence="5" id="KW-0547">Nucleotide-binding</keyword>
<dbReference type="Pfam" id="PF00512">
    <property type="entry name" value="HisKA"/>
    <property type="match status" value="1"/>
</dbReference>
<keyword evidence="4" id="KW-0808">Transferase</keyword>
<dbReference type="InterPro" id="IPR036890">
    <property type="entry name" value="HATPase_C_sf"/>
</dbReference>
<evidence type="ECO:0000256" key="6">
    <source>
        <dbReference type="ARBA" id="ARBA00022777"/>
    </source>
</evidence>
<dbReference type="SMART" id="SM00388">
    <property type="entry name" value="HisKA"/>
    <property type="match status" value="1"/>
</dbReference>
<dbReference type="SUPFAM" id="SSF47384">
    <property type="entry name" value="Homodimeric domain of signal transducing histidine kinase"/>
    <property type="match status" value="1"/>
</dbReference>
<dbReference type="InterPro" id="IPR018984">
    <property type="entry name" value="Histidine_kinase_N"/>
</dbReference>
<dbReference type="Pfam" id="PF09385">
    <property type="entry name" value="HisK_N"/>
    <property type="match status" value="1"/>
</dbReference>
<evidence type="ECO:0000256" key="5">
    <source>
        <dbReference type="ARBA" id="ARBA00022741"/>
    </source>
</evidence>
<dbReference type="PRINTS" id="PR00344">
    <property type="entry name" value="BCTRLSENSOR"/>
</dbReference>
<evidence type="ECO:0000256" key="7">
    <source>
        <dbReference type="ARBA" id="ARBA00022840"/>
    </source>
</evidence>
<dbReference type="Gene3D" id="1.10.490.70">
    <property type="entry name" value="Histidine kinase N-terminal domain"/>
    <property type="match status" value="1"/>
</dbReference>
<keyword evidence="7" id="KW-0067">ATP-binding</keyword>
<evidence type="ECO:0000256" key="2">
    <source>
        <dbReference type="ARBA" id="ARBA00012438"/>
    </source>
</evidence>
<proteinExistence type="predicted"/>
<evidence type="ECO:0000256" key="8">
    <source>
        <dbReference type="ARBA" id="ARBA00023012"/>
    </source>
</evidence>
<dbReference type="InterPro" id="IPR036097">
    <property type="entry name" value="HisK_dim/P_sf"/>
</dbReference>
<dbReference type="SUPFAM" id="SSF55874">
    <property type="entry name" value="ATPase domain of HSP90 chaperone/DNA topoisomerase II/histidine kinase"/>
    <property type="match status" value="1"/>
</dbReference>
<dbReference type="Pfam" id="PF02518">
    <property type="entry name" value="HATPase_c"/>
    <property type="match status" value="1"/>
</dbReference>
<keyword evidence="3" id="KW-0597">Phosphoprotein</keyword>
<dbReference type="PROSITE" id="PS50109">
    <property type="entry name" value="HIS_KIN"/>
    <property type="match status" value="1"/>
</dbReference>
<dbReference type="InterPro" id="IPR005467">
    <property type="entry name" value="His_kinase_dom"/>
</dbReference>
<evidence type="ECO:0000259" key="9">
    <source>
        <dbReference type="PROSITE" id="PS50109"/>
    </source>
</evidence>
<comment type="catalytic activity">
    <reaction evidence="1">
        <text>ATP + protein L-histidine = ADP + protein N-phospho-L-histidine.</text>
        <dbReference type="EC" id="2.7.13.3"/>
    </reaction>
</comment>
<name>A0A940WZZ1_9BACI</name>
<sequence>MEVANQNSKSSLSTLIKHLEEHETTLLTEWENQIIVDPEDPSKEKVRQNGYLMYQLTKKTLFNEITESEIEELANKIALERIEANINIGDFVYNVNIGRSAVIDYMLRANIDASKLRVYVKKVNSQFDEFCYHAVSIYTDIKSKELNEKNGIINQTHRDKLVVLGQMSASFVHEFRNPLTSIIGFNKLLRQEYPDMKYLDIIQLELDQLKFRITQFLHTSKIDMINVKEPFILYDLLDDILNFLYPSIVDTDVSLKLNIDQTIEIKANKDELKQVFLNILMNSIDAVQQREKPRIVIVEASKSENGHIVISIVNNGPIIPQEVQQTIFEPFFTTKEVGTGIGLYVCNNIIEKHNGRLTCQSTHEMTTFTIEIPINLD</sequence>
<dbReference type="Proteomes" id="UP000678228">
    <property type="component" value="Unassembled WGS sequence"/>
</dbReference>
<dbReference type="GO" id="GO:0000155">
    <property type="term" value="F:phosphorelay sensor kinase activity"/>
    <property type="evidence" value="ECO:0007669"/>
    <property type="project" value="InterPro"/>
</dbReference>
<accession>A0A940WZZ1</accession>
<keyword evidence="6" id="KW-0418">Kinase</keyword>
<evidence type="ECO:0000256" key="3">
    <source>
        <dbReference type="ARBA" id="ARBA00022553"/>
    </source>
</evidence>